<evidence type="ECO:0000259" key="5">
    <source>
        <dbReference type="PROSITE" id="PS50977"/>
    </source>
</evidence>
<protein>
    <submittedName>
        <fullName evidence="6">TetR family transcriptional regulator</fullName>
    </submittedName>
</protein>
<feature type="DNA-binding region" description="H-T-H motif" evidence="4">
    <location>
        <begin position="29"/>
        <end position="48"/>
    </location>
</feature>
<dbReference type="PANTHER" id="PTHR47506">
    <property type="entry name" value="TRANSCRIPTIONAL REGULATORY PROTEIN"/>
    <property type="match status" value="1"/>
</dbReference>
<name>A0A8J3GTN9_9RHOB</name>
<comment type="caution">
    <text evidence="6">The sequence shown here is derived from an EMBL/GenBank/DDBJ whole genome shotgun (WGS) entry which is preliminary data.</text>
</comment>
<evidence type="ECO:0000256" key="2">
    <source>
        <dbReference type="ARBA" id="ARBA00023125"/>
    </source>
</evidence>
<dbReference type="InterPro" id="IPR001647">
    <property type="entry name" value="HTH_TetR"/>
</dbReference>
<evidence type="ECO:0000256" key="1">
    <source>
        <dbReference type="ARBA" id="ARBA00023015"/>
    </source>
</evidence>
<feature type="domain" description="HTH tetR-type" evidence="5">
    <location>
        <begin position="6"/>
        <end position="66"/>
    </location>
</feature>
<dbReference type="Pfam" id="PF21993">
    <property type="entry name" value="TetR_C_13_2"/>
    <property type="match status" value="1"/>
</dbReference>
<dbReference type="Gene3D" id="1.10.357.10">
    <property type="entry name" value="Tetracycline Repressor, domain 2"/>
    <property type="match status" value="1"/>
</dbReference>
<dbReference type="SUPFAM" id="SSF46689">
    <property type="entry name" value="Homeodomain-like"/>
    <property type="match status" value="1"/>
</dbReference>
<dbReference type="GO" id="GO:0003677">
    <property type="term" value="F:DNA binding"/>
    <property type="evidence" value="ECO:0007669"/>
    <property type="project" value="UniProtKB-UniRule"/>
</dbReference>
<dbReference type="PROSITE" id="PS50977">
    <property type="entry name" value="HTH_TETR_2"/>
    <property type="match status" value="1"/>
</dbReference>
<gene>
    <name evidence="6" type="ORF">GCM10017056_01480</name>
</gene>
<accession>A0A8J3GTN9</accession>
<evidence type="ECO:0000256" key="4">
    <source>
        <dbReference type="PROSITE-ProRule" id="PRU00335"/>
    </source>
</evidence>
<reference evidence="6" key="2">
    <citation type="submission" date="2020-09" db="EMBL/GenBank/DDBJ databases">
        <authorList>
            <person name="Sun Q."/>
            <person name="Kim S."/>
        </authorList>
    </citation>
    <scope>NUCLEOTIDE SEQUENCE</scope>
    <source>
        <strain evidence="6">KCTC 42650</strain>
    </source>
</reference>
<dbReference type="InterPro" id="IPR036271">
    <property type="entry name" value="Tet_transcr_reg_TetR-rel_C_sf"/>
</dbReference>
<keyword evidence="7" id="KW-1185">Reference proteome</keyword>
<proteinExistence type="predicted"/>
<dbReference type="PRINTS" id="PR00455">
    <property type="entry name" value="HTHTETR"/>
</dbReference>
<sequence length="183" mass="20329">MSERPLSTKERLIRTAADLFRKRGYSGVGVAEILEAAQAPKGSLYHHFPNGKADLAQAAATWSSDGMLRIIAAAFEPASSFEDGCRTLCHKLAKLFDISGSWETCPIASALTDGPDNEAFRELSRHLFDGWIAEFEHHALRFGASPEEARRKAEHFFILMQGGWDLARSRRDSDIMRKLPLPG</sequence>
<dbReference type="AlphaFoldDB" id="A0A8J3GTN9"/>
<organism evidence="6 7">
    <name type="scientific">Seohaeicola zhoushanensis</name>
    <dbReference type="NCBI Taxonomy" id="1569283"/>
    <lineage>
        <taxon>Bacteria</taxon>
        <taxon>Pseudomonadati</taxon>
        <taxon>Pseudomonadota</taxon>
        <taxon>Alphaproteobacteria</taxon>
        <taxon>Rhodobacterales</taxon>
        <taxon>Roseobacteraceae</taxon>
        <taxon>Seohaeicola</taxon>
    </lineage>
</organism>
<dbReference type="Proteomes" id="UP000626220">
    <property type="component" value="Unassembled WGS sequence"/>
</dbReference>
<evidence type="ECO:0000313" key="6">
    <source>
        <dbReference type="EMBL" id="GHF33766.1"/>
    </source>
</evidence>
<dbReference type="Pfam" id="PF00440">
    <property type="entry name" value="TetR_N"/>
    <property type="match status" value="1"/>
</dbReference>
<reference evidence="6" key="1">
    <citation type="journal article" date="2014" name="Int. J. Syst. Evol. Microbiol.">
        <title>Complete genome sequence of Corynebacterium casei LMG S-19264T (=DSM 44701T), isolated from a smear-ripened cheese.</title>
        <authorList>
            <consortium name="US DOE Joint Genome Institute (JGI-PGF)"/>
            <person name="Walter F."/>
            <person name="Albersmeier A."/>
            <person name="Kalinowski J."/>
            <person name="Ruckert C."/>
        </authorList>
    </citation>
    <scope>NUCLEOTIDE SEQUENCE</scope>
    <source>
        <strain evidence="6">KCTC 42650</strain>
    </source>
</reference>
<dbReference type="InterPro" id="IPR054156">
    <property type="entry name" value="YxaF_TetR_C"/>
</dbReference>
<keyword evidence="3" id="KW-0804">Transcription</keyword>
<keyword evidence="1" id="KW-0805">Transcription regulation</keyword>
<evidence type="ECO:0000256" key="3">
    <source>
        <dbReference type="ARBA" id="ARBA00023163"/>
    </source>
</evidence>
<evidence type="ECO:0000313" key="7">
    <source>
        <dbReference type="Proteomes" id="UP000626220"/>
    </source>
</evidence>
<dbReference type="SUPFAM" id="SSF48498">
    <property type="entry name" value="Tetracyclin repressor-like, C-terminal domain"/>
    <property type="match status" value="1"/>
</dbReference>
<keyword evidence="2 4" id="KW-0238">DNA-binding</keyword>
<dbReference type="RefSeq" id="WP_189678117.1">
    <property type="nucleotide sequence ID" value="NZ_BNCJ01000001.1"/>
</dbReference>
<dbReference type="PANTHER" id="PTHR47506:SF3">
    <property type="entry name" value="HTH-TYPE TRANSCRIPTIONAL REGULATOR LMRA"/>
    <property type="match status" value="1"/>
</dbReference>
<dbReference type="EMBL" id="BNCJ01000001">
    <property type="protein sequence ID" value="GHF33766.1"/>
    <property type="molecule type" value="Genomic_DNA"/>
</dbReference>
<dbReference type="InterPro" id="IPR009057">
    <property type="entry name" value="Homeodomain-like_sf"/>
</dbReference>